<dbReference type="EMBL" id="JBBPCC010000002">
    <property type="protein sequence ID" value="MEK8127335.1"/>
    <property type="molecule type" value="Genomic_DNA"/>
</dbReference>
<keyword evidence="2" id="KW-1185">Reference proteome</keyword>
<evidence type="ECO:0000313" key="1">
    <source>
        <dbReference type="EMBL" id="MEK8127335.1"/>
    </source>
</evidence>
<organism evidence="1 2">
    <name type="scientific">Paenibacillus filicis</name>
    <dbReference type="NCBI Taxonomy" id="669464"/>
    <lineage>
        <taxon>Bacteria</taxon>
        <taxon>Bacillati</taxon>
        <taxon>Bacillota</taxon>
        <taxon>Bacilli</taxon>
        <taxon>Bacillales</taxon>
        <taxon>Paenibacillaceae</taxon>
        <taxon>Paenibacillus</taxon>
    </lineage>
</organism>
<gene>
    <name evidence="1" type="ORF">WMW72_05345</name>
</gene>
<protein>
    <submittedName>
        <fullName evidence="1">Uncharacterized protein</fullName>
    </submittedName>
</protein>
<accession>A0ABU9DGZ0</accession>
<name>A0ABU9DGZ0_9BACL</name>
<evidence type="ECO:0000313" key="2">
    <source>
        <dbReference type="Proteomes" id="UP001469365"/>
    </source>
</evidence>
<dbReference type="Proteomes" id="UP001469365">
    <property type="component" value="Unassembled WGS sequence"/>
</dbReference>
<comment type="caution">
    <text evidence="1">The sequence shown here is derived from an EMBL/GenBank/DDBJ whole genome shotgun (WGS) entry which is preliminary data.</text>
</comment>
<sequence>MSFRVKGVDHVEDWKQKIGETALEKGIIKDPHWLDRLDDPMPMWAVLELMLELMERQEPSYTSYD</sequence>
<proteinExistence type="predicted"/>
<reference evidence="1 2" key="1">
    <citation type="submission" date="2024-04" db="EMBL/GenBank/DDBJ databases">
        <title>draft genome sequnece of Paenibacillus filicis.</title>
        <authorList>
            <person name="Kim D.-U."/>
        </authorList>
    </citation>
    <scope>NUCLEOTIDE SEQUENCE [LARGE SCALE GENOMIC DNA]</scope>
    <source>
        <strain evidence="1 2">KACC14197</strain>
    </source>
</reference>